<evidence type="ECO:0000313" key="2">
    <source>
        <dbReference type="EMBL" id="PHH78521.1"/>
    </source>
</evidence>
<evidence type="ECO:0000313" key="3">
    <source>
        <dbReference type="Proteomes" id="UP000226431"/>
    </source>
</evidence>
<dbReference type="PANTHER" id="PTHR37543">
    <property type="entry name" value="CCCH ZINC FINGER DNA BINDING PROTEIN (AFU_ORTHOLOGUE AFUA_5G12760)"/>
    <property type="match status" value="1"/>
</dbReference>
<accession>A0A2C5ZH41</accession>
<proteinExistence type="predicted"/>
<gene>
    <name evidence="2" type="ORF">CDD80_6710</name>
</gene>
<dbReference type="Pfam" id="PF25540">
    <property type="entry name" value="DUF7923"/>
    <property type="match status" value="2"/>
</dbReference>
<reference evidence="2 3" key="1">
    <citation type="submission" date="2017-06" db="EMBL/GenBank/DDBJ databases">
        <title>Ant-infecting Ophiocordyceps genomes reveal a high diversity of potential behavioral manipulation genes and a possible major role for enterotoxins.</title>
        <authorList>
            <person name="De Bekker C."/>
            <person name="Evans H.C."/>
            <person name="Brachmann A."/>
            <person name="Hughes D.P."/>
        </authorList>
    </citation>
    <scope>NUCLEOTIDE SEQUENCE [LARGE SCALE GENOMIC DNA]</scope>
    <source>
        <strain evidence="2 3">Map16</strain>
    </source>
</reference>
<feature type="domain" description="DUF7923" evidence="1">
    <location>
        <begin position="187"/>
        <end position="264"/>
    </location>
</feature>
<dbReference type="Proteomes" id="UP000226431">
    <property type="component" value="Unassembled WGS sequence"/>
</dbReference>
<dbReference type="STRING" id="2004952.A0A2C5ZH41"/>
<feature type="domain" description="DUF7923" evidence="1">
    <location>
        <begin position="140"/>
        <end position="184"/>
    </location>
</feature>
<dbReference type="EMBL" id="NJES01000076">
    <property type="protein sequence ID" value="PHH78521.1"/>
    <property type="molecule type" value="Genomic_DNA"/>
</dbReference>
<comment type="caution">
    <text evidence="2">The sequence shown here is derived from an EMBL/GenBank/DDBJ whole genome shotgun (WGS) entry which is preliminary data.</text>
</comment>
<dbReference type="PANTHER" id="PTHR37543:SF1">
    <property type="entry name" value="CCCH ZINC FINGER DNA BINDING PROTEIN (AFU_ORTHOLOGUE AFUA_5G12760)"/>
    <property type="match status" value="1"/>
</dbReference>
<dbReference type="AlphaFoldDB" id="A0A2C5ZH41"/>
<keyword evidence="3" id="KW-1185">Reference proteome</keyword>
<protein>
    <recommendedName>
        <fullName evidence="1">DUF7923 domain-containing protein</fullName>
    </recommendedName>
</protein>
<evidence type="ECO:0000259" key="1">
    <source>
        <dbReference type="Pfam" id="PF25540"/>
    </source>
</evidence>
<sequence>MDKKQEATVLLSLFMGAQKERISKKQKQPLATLLPRSLFRPGIAHPLDAVYLAPSEDHHPLSRILYNRPGPSSISCTQNLAGFPRDRARVLTRQRVVDRIDTALLLQNRRLLEELHRCKLNLADASLARQQLGQQLRARDKHAYVSILIDGENFTFHDDWITQGVQGGRRASHALQAAIQEHFGHTRLHDFTVGFIQNRPLFDFVALDQGNVASGKLQETVLLHLQDHSCRHVILGMSDCVSNLLFLHELEQTGNYWDRVTVLPVKGLLSKGFGLTELCRGIFCTRQA</sequence>
<dbReference type="InterPro" id="IPR057683">
    <property type="entry name" value="DUF7923"/>
</dbReference>
<name>A0A2C5ZH41_9HYPO</name>
<dbReference type="OrthoDB" id="4924670at2759"/>
<organism evidence="2 3">
    <name type="scientific">Ophiocordyceps camponoti-rufipedis</name>
    <dbReference type="NCBI Taxonomy" id="2004952"/>
    <lineage>
        <taxon>Eukaryota</taxon>
        <taxon>Fungi</taxon>
        <taxon>Dikarya</taxon>
        <taxon>Ascomycota</taxon>
        <taxon>Pezizomycotina</taxon>
        <taxon>Sordariomycetes</taxon>
        <taxon>Hypocreomycetidae</taxon>
        <taxon>Hypocreales</taxon>
        <taxon>Ophiocordycipitaceae</taxon>
        <taxon>Ophiocordyceps</taxon>
    </lineage>
</organism>